<dbReference type="EMBL" id="JAODOP010000004">
    <property type="protein sequence ID" value="MEF3834849.1"/>
    <property type="molecule type" value="Genomic_DNA"/>
</dbReference>
<gene>
    <name evidence="4" type="ORF">N1F79_17075</name>
</gene>
<dbReference type="RefSeq" id="WP_303307158.1">
    <property type="nucleotide sequence ID" value="NZ_JAODOP010000004.1"/>
</dbReference>
<dbReference type="Gene3D" id="2.60.120.200">
    <property type="match status" value="1"/>
</dbReference>
<dbReference type="Pfam" id="PF13385">
    <property type="entry name" value="Laminin_G_3"/>
    <property type="match status" value="1"/>
</dbReference>
<dbReference type="InterPro" id="IPR059226">
    <property type="entry name" value="Choice_anch_Q_dom"/>
</dbReference>
<sequence length="1298" mass="139486">MKTKLLLIALFLSVYTYGQVPTTSLIKSYTLNSSGGLVNQVTPGTGDLIPTGTARGFRGDFLDGLDGAMILNGDSFNAGSRGNSLTNREDATISFWIKTGVVNSTPQNIIQQYELSGFGGNVGWYVELVDGKIRLTSNFLKNGNQITSERTYESGMIADNKWHHVTITLERVTFFFGGAWTFGLHRYVYIDNELHADGRSGGASSLNFVHVNPSISDIKIAQGINKYTGSIDNIRIYNKALDNTERKNLYKEFYDLVPRFYVDLTANGTGSSTTWANAFTDLNKALSVVTTQDVWVKAGTYVPAQHPTQVKATSFSITQDNSRIYGGFNGTETVLSQRDVDTYKTILSGDLLNNDTGALDFNLAEKNDNSFNVVQVWEANNVVIDGFTITGGHANLTGTAGINGAAIFKTYQIKDLTIRNCNIKNNISYGGGAVHCMFANTAPSALNIENTSFDNNLARYGSGIYSYSNNNASVTANITNCLFTNNVSKDLSSTSKGLSASAMWLRGYGNNSTYTVNVVNSTFSKNQDLGTHPDGNTFKATFGLSRRIGTQSTANIYNSIFYGNTTTGGVLINSIDRITNDFQTTINVENSIGENGFTKVSSTNNTSTNDPLFVNATANDFRLQTTSPAKDAGDNTKIPSGITTDLFGNNRIYNTTVDMGAYEFDPALATRYNLTVSKTGSGTVVPNGTSMHNNGDVITLIATPITGWNFAGWSGDASGTTNPLQITMNVNKNITATFSSIQQNLTINKVGSGTVVQNPTPTNGNGYNFGDVVTLTATPAAGYHFNGWMGDIVSNSNTETITMDASKTVTATFNANPVTYVDEDATGANNGSSWVDAYTSLQTALNTVTANSDIWIAEGAYTPHAVDRNISFTTNTNNIGIYGGFNGTETALSQRDFRTNITILTGDLQGNDTGAVNFNLTDKNDNSLHVIRVATDNMILDGITIMGGYASILSPAIHSDGAAILKNDAVDNFIIKNCTIKDNISYARGCILANFSGSGNLTIENTIFDNNLATYASGIYSFTYNNASVTTNITNCLFTNNVSKDKSAVKAYAGSAMWLRGYGSGSTYVANITNCTFAKNQDIGTRAGLDKSTVIISQRSGHGVMAKNISNTIFYDNVGDVSTGRANTDYPSSISITNSIGDFSNINSSNLFNTSNVNPLFVNSVTNDFTLQLGSPAINAGDNTKIPTGIISDLLGNQRVFNTNVDMGAYEFGALSLSVDNFNVKQSSIKLYPNPTSSILNIKTTLAIKQVSVYSMLGTEVLKVPSSVINVSDLSNGMYLVKIEDEIGNTLTKRFIKE</sequence>
<dbReference type="NCBIfam" id="NF041518">
    <property type="entry name" value="choice_anch_Q"/>
    <property type="match status" value="2"/>
</dbReference>
<dbReference type="SMART" id="SM00710">
    <property type="entry name" value="PbH1"/>
    <property type="match status" value="10"/>
</dbReference>
<evidence type="ECO:0000313" key="4">
    <source>
        <dbReference type="EMBL" id="MEF3834849.1"/>
    </source>
</evidence>
<dbReference type="InterPro" id="IPR026444">
    <property type="entry name" value="Secre_tail"/>
</dbReference>
<comment type="caution">
    <text evidence="4">The sequence shown here is derived from an EMBL/GenBank/DDBJ whole genome shotgun (WGS) entry which is preliminary data.</text>
</comment>
<dbReference type="Proteomes" id="UP001337305">
    <property type="component" value="Unassembled WGS sequence"/>
</dbReference>
<dbReference type="SUPFAM" id="SSF49899">
    <property type="entry name" value="Concanavalin A-like lectins/glucanases"/>
    <property type="match status" value="1"/>
</dbReference>
<dbReference type="InterPro" id="IPR006626">
    <property type="entry name" value="PbH1"/>
</dbReference>
<dbReference type="SUPFAM" id="SSF51126">
    <property type="entry name" value="Pectin lyase-like"/>
    <property type="match status" value="2"/>
</dbReference>
<evidence type="ECO:0000259" key="2">
    <source>
        <dbReference type="Pfam" id="PF18962"/>
    </source>
</evidence>
<keyword evidence="1" id="KW-0732">Signal</keyword>
<reference evidence="4 5" key="1">
    <citation type="submission" date="2022-09" db="EMBL/GenBank/DDBJ databases">
        <title>Genome sequencing of Flavivirga sp. MEBiC05379.</title>
        <authorList>
            <person name="Oh H.-M."/>
            <person name="Kwon K.K."/>
            <person name="Park M.J."/>
            <person name="Yang S.-H."/>
        </authorList>
    </citation>
    <scope>NUCLEOTIDE SEQUENCE [LARGE SCALE GENOMIC DNA]</scope>
    <source>
        <strain evidence="4 5">MEBiC05379</strain>
    </source>
</reference>
<accession>A0ABU7XWG3</accession>
<dbReference type="Pfam" id="PF18962">
    <property type="entry name" value="Por_Secre_tail"/>
    <property type="match status" value="1"/>
</dbReference>
<evidence type="ECO:0000313" key="5">
    <source>
        <dbReference type="Proteomes" id="UP001337305"/>
    </source>
</evidence>
<dbReference type="Gene3D" id="2.160.20.10">
    <property type="entry name" value="Single-stranded right-handed beta-helix, Pectin lyase-like"/>
    <property type="match status" value="2"/>
</dbReference>
<proteinExistence type="predicted"/>
<dbReference type="InterPro" id="IPR011050">
    <property type="entry name" value="Pectin_lyase_fold/virulence"/>
</dbReference>
<dbReference type="Pfam" id="PF18998">
    <property type="entry name" value="Flg_new_2"/>
    <property type="match status" value="2"/>
</dbReference>
<evidence type="ECO:0000256" key="1">
    <source>
        <dbReference type="ARBA" id="ARBA00022729"/>
    </source>
</evidence>
<organism evidence="4 5">
    <name type="scientific">Flavivirga spongiicola</name>
    <dbReference type="NCBI Taxonomy" id="421621"/>
    <lineage>
        <taxon>Bacteria</taxon>
        <taxon>Pseudomonadati</taxon>
        <taxon>Bacteroidota</taxon>
        <taxon>Flavobacteriia</taxon>
        <taxon>Flavobacteriales</taxon>
        <taxon>Flavobacteriaceae</taxon>
        <taxon>Flavivirga</taxon>
    </lineage>
</organism>
<feature type="domain" description="Bacterial repeat" evidence="3">
    <location>
        <begin position="672"/>
        <end position="741"/>
    </location>
</feature>
<dbReference type="NCBIfam" id="TIGR04183">
    <property type="entry name" value="Por_Secre_tail"/>
    <property type="match status" value="1"/>
</dbReference>
<dbReference type="InterPro" id="IPR012334">
    <property type="entry name" value="Pectin_lyas_fold"/>
</dbReference>
<keyword evidence="5" id="KW-1185">Reference proteome</keyword>
<feature type="domain" description="Bacterial repeat" evidence="3">
    <location>
        <begin position="744"/>
        <end position="816"/>
    </location>
</feature>
<dbReference type="InterPro" id="IPR013320">
    <property type="entry name" value="ConA-like_dom_sf"/>
</dbReference>
<feature type="domain" description="Secretion system C-terminal sorting" evidence="2">
    <location>
        <begin position="1231"/>
        <end position="1295"/>
    </location>
</feature>
<name>A0ABU7XWG3_9FLAO</name>
<protein>
    <submittedName>
        <fullName evidence="4">T9SS type A sorting domain-containing protein</fullName>
    </submittedName>
</protein>
<evidence type="ECO:0000259" key="3">
    <source>
        <dbReference type="Pfam" id="PF18998"/>
    </source>
</evidence>
<dbReference type="InterPro" id="IPR044060">
    <property type="entry name" value="Bacterial_rp_domain"/>
</dbReference>